<dbReference type="InterPro" id="IPR000073">
    <property type="entry name" value="AB_hydrolase_1"/>
</dbReference>
<sequence length="292" mass="31728">MPDLVRTTGGRRLRVEVSGDPRGRPVFLLHGMPGSRVGPRPRPMFLYQHGARLISFDRPGYGGSDRRPGRRVVDAVEDVAAVADALGLGRFAVAGRSGGGPHALACAALLPGRVTRAAALVGLAPRDAEGLDWFAGMAPFNVLEFHTAFTDPERYAARIIPRSAVIRSNPARMLEDLRADLTEEDRLIVSDTSIRSMLLRTYHEALRTSPYGWIDDAFALTSPWGFDPAHIGVPVLLWHGAKDVFSPASHFSWLAARIPRAKAVLEPKAAHFASLRALPDVLDWLLAGTPRG</sequence>
<dbReference type="RefSeq" id="WP_189261661.1">
    <property type="nucleotide sequence ID" value="NZ_BMML01000002.1"/>
</dbReference>
<keyword evidence="2" id="KW-0378">Hydrolase</keyword>
<dbReference type="Gene3D" id="3.40.50.1820">
    <property type="entry name" value="alpha/beta hydrolase"/>
    <property type="match status" value="1"/>
</dbReference>
<dbReference type="PANTHER" id="PTHR43433">
    <property type="entry name" value="HYDROLASE, ALPHA/BETA FOLD FAMILY PROTEIN"/>
    <property type="match status" value="1"/>
</dbReference>
<feature type="domain" description="AB hydrolase-1" evidence="1">
    <location>
        <begin position="25"/>
        <end position="274"/>
    </location>
</feature>
<organism evidence="2 3">
    <name type="scientific">Streptomyces fuscichromogenes</name>
    <dbReference type="NCBI Taxonomy" id="1324013"/>
    <lineage>
        <taxon>Bacteria</taxon>
        <taxon>Bacillati</taxon>
        <taxon>Actinomycetota</taxon>
        <taxon>Actinomycetes</taxon>
        <taxon>Kitasatosporales</taxon>
        <taxon>Streptomycetaceae</taxon>
        <taxon>Streptomyces</taxon>
    </lineage>
</organism>
<dbReference type="AlphaFoldDB" id="A0A917UHF9"/>
<dbReference type="SUPFAM" id="SSF53474">
    <property type="entry name" value="alpha/beta-Hydrolases"/>
    <property type="match status" value="1"/>
</dbReference>
<name>A0A917UHF9_9ACTN</name>
<dbReference type="EMBL" id="BMML01000002">
    <property type="protein sequence ID" value="GGM94754.1"/>
    <property type="molecule type" value="Genomic_DNA"/>
</dbReference>
<dbReference type="PANTHER" id="PTHR43433:SF10">
    <property type="entry name" value="AB HYDROLASE-1 DOMAIN-CONTAINING PROTEIN"/>
    <property type="match status" value="1"/>
</dbReference>
<evidence type="ECO:0000259" key="1">
    <source>
        <dbReference type="Pfam" id="PF00561"/>
    </source>
</evidence>
<evidence type="ECO:0000313" key="3">
    <source>
        <dbReference type="Proteomes" id="UP000653411"/>
    </source>
</evidence>
<dbReference type="InterPro" id="IPR029058">
    <property type="entry name" value="AB_hydrolase_fold"/>
</dbReference>
<keyword evidence="3" id="KW-1185">Reference proteome</keyword>
<dbReference type="InterPro" id="IPR050471">
    <property type="entry name" value="AB_hydrolase"/>
</dbReference>
<comment type="caution">
    <text evidence="2">The sequence shown here is derived from an EMBL/GenBank/DDBJ whole genome shotgun (WGS) entry which is preliminary data.</text>
</comment>
<reference evidence="2" key="2">
    <citation type="submission" date="2020-09" db="EMBL/GenBank/DDBJ databases">
        <authorList>
            <person name="Sun Q."/>
            <person name="Zhou Y."/>
        </authorList>
    </citation>
    <scope>NUCLEOTIDE SEQUENCE</scope>
    <source>
        <strain evidence="2">CGMCC 4.7110</strain>
    </source>
</reference>
<protein>
    <submittedName>
        <fullName evidence="2">Alpha/beta hydrolase</fullName>
    </submittedName>
</protein>
<dbReference type="Pfam" id="PF00561">
    <property type="entry name" value="Abhydrolase_1"/>
    <property type="match status" value="1"/>
</dbReference>
<reference evidence="2" key="1">
    <citation type="journal article" date="2014" name="Int. J. Syst. Evol. Microbiol.">
        <title>Complete genome sequence of Corynebacterium casei LMG S-19264T (=DSM 44701T), isolated from a smear-ripened cheese.</title>
        <authorList>
            <consortium name="US DOE Joint Genome Institute (JGI-PGF)"/>
            <person name="Walter F."/>
            <person name="Albersmeier A."/>
            <person name="Kalinowski J."/>
            <person name="Ruckert C."/>
        </authorList>
    </citation>
    <scope>NUCLEOTIDE SEQUENCE</scope>
    <source>
        <strain evidence="2">CGMCC 4.7110</strain>
    </source>
</reference>
<evidence type="ECO:0000313" key="2">
    <source>
        <dbReference type="EMBL" id="GGM94754.1"/>
    </source>
</evidence>
<accession>A0A917UHF9</accession>
<dbReference type="GO" id="GO:0016787">
    <property type="term" value="F:hydrolase activity"/>
    <property type="evidence" value="ECO:0007669"/>
    <property type="project" value="UniProtKB-KW"/>
</dbReference>
<dbReference type="Proteomes" id="UP000653411">
    <property type="component" value="Unassembled WGS sequence"/>
</dbReference>
<gene>
    <name evidence="2" type="ORF">GCM10011578_013880</name>
</gene>
<proteinExistence type="predicted"/>